<feature type="domain" description="EAL" evidence="4">
    <location>
        <begin position="414"/>
        <end position="663"/>
    </location>
</feature>
<dbReference type="EMBL" id="VLKY01000023">
    <property type="protein sequence ID" value="TWI47798.1"/>
    <property type="molecule type" value="Genomic_DNA"/>
</dbReference>
<dbReference type="Pfam" id="PF00563">
    <property type="entry name" value="EAL"/>
    <property type="match status" value="1"/>
</dbReference>
<dbReference type="GO" id="GO:0003824">
    <property type="term" value="F:catalytic activity"/>
    <property type="evidence" value="ECO:0007669"/>
    <property type="project" value="UniProtKB-ARBA"/>
</dbReference>
<keyword evidence="7" id="KW-1185">Reference proteome</keyword>
<proteinExistence type="predicted"/>
<dbReference type="FunFam" id="3.30.70.270:FF:000001">
    <property type="entry name" value="Diguanylate cyclase domain protein"/>
    <property type="match status" value="1"/>
</dbReference>
<dbReference type="PROSITE" id="PS50883">
    <property type="entry name" value="EAL"/>
    <property type="match status" value="1"/>
</dbReference>
<gene>
    <name evidence="6" type="ORF">IQ22_04310</name>
</gene>
<dbReference type="Pfam" id="PF00990">
    <property type="entry name" value="GGDEF"/>
    <property type="match status" value="1"/>
</dbReference>
<reference evidence="6 7" key="1">
    <citation type="journal article" date="2015" name="Stand. Genomic Sci.">
        <title>Genomic Encyclopedia of Bacterial and Archaeal Type Strains, Phase III: the genomes of soil and plant-associated and newly described type strains.</title>
        <authorList>
            <person name="Whitman W.B."/>
            <person name="Woyke T."/>
            <person name="Klenk H.P."/>
            <person name="Zhou Y."/>
            <person name="Lilburn T.G."/>
            <person name="Beck B.J."/>
            <person name="De Vos P."/>
            <person name="Vandamme P."/>
            <person name="Eisen J.A."/>
            <person name="Garrity G."/>
            <person name="Hugenholtz P."/>
            <person name="Kyrpides N.C."/>
        </authorList>
    </citation>
    <scope>NUCLEOTIDE SEQUENCE [LARGE SCALE GENOMIC DNA]</scope>
    <source>
        <strain evidence="6 7">CGMCC 1.6858</strain>
    </source>
</reference>
<feature type="transmembrane region" description="Helical" evidence="3">
    <location>
        <begin position="103"/>
        <end position="122"/>
    </location>
</feature>
<dbReference type="InterPro" id="IPR035919">
    <property type="entry name" value="EAL_sf"/>
</dbReference>
<dbReference type="InterPro" id="IPR052155">
    <property type="entry name" value="Biofilm_reg_signaling"/>
</dbReference>
<dbReference type="AlphaFoldDB" id="A0A562PTS5"/>
<evidence type="ECO:0000259" key="5">
    <source>
        <dbReference type="PROSITE" id="PS50887"/>
    </source>
</evidence>
<evidence type="ECO:0000313" key="6">
    <source>
        <dbReference type="EMBL" id="TWI47798.1"/>
    </source>
</evidence>
<comment type="cofactor">
    <cofactor evidence="1">
        <name>Mg(2+)</name>
        <dbReference type="ChEBI" id="CHEBI:18420"/>
    </cofactor>
</comment>
<dbReference type="InterPro" id="IPR043128">
    <property type="entry name" value="Rev_trsase/Diguanyl_cyclase"/>
</dbReference>
<dbReference type="InterPro" id="IPR001633">
    <property type="entry name" value="EAL_dom"/>
</dbReference>
<feature type="transmembrane region" description="Helical" evidence="3">
    <location>
        <begin position="178"/>
        <end position="198"/>
    </location>
</feature>
<dbReference type="SMART" id="SM00052">
    <property type="entry name" value="EAL"/>
    <property type="match status" value="1"/>
</dbReference>
<keyword evidence="3" id="KW-0812">Transmembrane</keyword>
<dbReference type="SUPFAM" id="SSF55073">
    <property type="entry name" value="Nucleotide cyclase"/>
    <property type="match status" value="1"/>
</dbReference>
<evidence type="ECO:0000259" key="4">
    <source>
        <dbReference type="PROSITE" id="PS50883"/>
    </source>
</evidence>
<dbReference type="PANTHER" id="PTHR44757">
    <property type="entry name" value="DIGUANYLATE CYCLASE DGCP"/>
    <property type="match status" value="1"/>
</dbReference>
<evidence type="ECO:0000256" key="3">
    <source>
        <dbReference type="SAM" id="Phobius"/>
    </source>
</evidence>
<feature type="transmembrane region" description="Helical" evidence="3">
    <location>
        <begin position="72"/>
        <end position="91"/>
    </location>
</feature>
<dbReference type="SUPFAM" id="SSF141868">
    <property type="entry name" value="EAL domain-like"/>
    <property type="match status" value="1"/>
</dbReference>
<keyword evidence="3" id="KW-1133">Transmembrane helix</keyword>
<dbReference type="RefSeq" id="WP_145145651.1">
    <property type="nucleotide sequence ID" value="NZ_VLKY01000023.1"/>
</dbReference>
<dbReference type="Proteomes" id="UP000316905">
    <property type="component" value="Unassembled WGS sequence"/>
</dbReference>
<sequence length="670" mass="75418">MSASHDLHHQIETNLVRSSRVLTFSPTLEARYQKDIDKKRKLHISRSHLAGFLAYNSFLICEWFLLDALFMQALLWHMLAAIPTLISLYWVKQAASPRSRERYAAVPCLAGLFAALVILFMVPPMDRLLGLFSLPLMIVYANNTVALPFRIALPFNAIVVPVVIACTFVMQMAPDKALYISCIATVTAIYSLLSNYWLERSERHAYLLNLKEALRIQALAHSNRTLQTLSDTDPLTGVANRRYFVTAFDEFWTRFQANGKPFALLMLDVDYFKPFNDQYGHPAGDNCLQRVVLGLRDQLRDENLLARYGGEEFAILLPYCTQEQARSIAERLRAAVEELAIPHLARGDEGKVVTVSIGVATCATDAMPSTREALIEAADRALYQAKHNGRNQVMAAQETDSHVIIAHPLHTPVPDIKPADLRQALHEHRLQLYYQSIHRCPSNTPVGCEALLRWHDPVHGVVSPELFIPLAERSGLIIELGDWVLRKACQQACQWSEPLFVAVNVSPLQFADPHLADRIGAILTETGLAPNRLVLELTEGVPLNITQQVRLSFRQLRAMGIHLSLDDYCTGYANVAYLLGLEFDSIKIDRSVLLMNEPDKRKVLLRALLDMSRAFNVKVIAEGIETQEQLDLLNELDCDFAQGFLMARPVPAEHLRHIEHIKMERAACIG</sequence>
<dbReference type="Gene3D" id="3.20.20.450">
    <property type="entry name" value="EAL domain"/>
    <property type="match status" value="1"/>
</dbReference>
<dbReference type="InterPro" id="IPR029787">
    <property type="entry name" value="Nucleotide_cyclase"/>
</dbReference>
<dbReference type="GO" id="GO:0005886">
    <property type="term" value="C:plasma membrane"/>
    <property type="evidence" value="ECO:0007669"/>
    <property type="project" value="UniProtKB-SubCell"/>
</dbReference>
<organism evidence="6 7">
    <name type="scientific">Pseudomonas duriflava</name>
    <dbReference type="NCBI Taxonomy" id="459528"/>
    <lineage>
        <taxon>Bacteria</taxon>
        <taxon>Pseudomonadati</taxon>
        <taxon>Pseudomonadota</taxon>
        <taxon>Gammaproteobacteria</taxon>
        <taxon>Pseudomonadales</taxon>
        <taxon>Pseudomonadaceae</taxon>
        <taxon>Pseudomonas</taxon>
    </lineage>
</organism>
<evidence type="ECO:0000313" key="7">
    <source>
        <dbReference type="Proteomes" id="UP000316905"/>
    </source>
</evidence>
<dbReference type="PANTHER" id="PTHR44757:SF2">
    <property type="entry name" value="BIOFILM ARCHITECTURE MAINTENANCE PROTEIN MBAA"/>
    <property type="match status" value="1"/>
</dbReference>
<dbReference type="PROSITE" id="PS50887">
    <property type="entry name" value="GGDEF"/>
    <property type="match status" value="1"/>
</dbReference>
<dbReference type="CDD" id="cd01949">
    <property type="entry name" value="GGDEF"/>
    <property type="match status" value="1"/>
</dbReference>
<comment type="caution">
    <text evidence="6">The sequence shown here is derived from an EMBL/GenBank/DDBJ whole genome shotgun (WGS) entry which is preliminary data.</text>
</comment>
<dbReference type="OrthoDB" id="9814202at2"/>
<dbReference type="InterPro" id="IPR000160">
    <property type="entry name" value="GGDEF_dom"/>
</dbReference>
<dbReference type="Gene3D" id="3.30.70.270">
    <property type="match status" value="1"/>
</dbReference>
<protein>
    <submittedName>
        <fullName evidence="6">Diguanylate cyclase (GGDEF)-like protein</fullName>
    </submittedName>
</protein>
<dbReference type="SMART" id="SM00267">
    <property type="entry name" value="GGDEF"/>
    <property type="match status" value="1"/>
</dbReference>
<dbReference type="NCBIfam" id="TIGR00254">
    <property type="entry name" value="GGDEF"/>
    <property type="match status" value="1"/>
</dbReference>
<dbReference type="CDD" id="cd01948">
    <property type="entry name" value="EAL"/>
    <property type="match status" value="1"/>
</dbReference>
<evidence type="ECO:0000256" key="1">
    <source>
        <dbReference type="ARBA" id="ARBA00001946"/>
    </source>
</evidence>
<feature type="domain" description="GGDEF" evidence="5">
    <location>
        <begin position="260"/>
        <end position="398"/>
    </location>
</feature>
<name>A0A562PTS5_9PSED</name>
<feature type="transmembrane region" description="Helical" evidence="3">
    <location>
        <begin position="153"/>
        <end position="172"/>
    </location>
</feature>
<feature type="transmembrane region" description="Helical" evidence="3">
    <location>
        <begin position="48"/>
        <end position="66"/>
    </location>
</feature>
<evidence type="ECO:0000256" key="2">
    <source>
        <dbReference type="ARBA" id="ARBA00004533"/>
    </source>
</evidence>
<comment type="subcellular location">
    <subcellularLocation>
        <location evidence="2">Cell inner membrane</location>
    </subcellularLocation>
</comment>
<keyword evidence="3" id="KW-0472">Membrane</keyword>
<accession>A0A562PTS5</accession>